<dbReference type="GO" id="GO:0043365">
    <property type="term" value="F:[formate-C-acetyltransferase]-activating enzyme activity"/>
    <property type="evidence" value="ECO:0007669"/>
    <property type="project" value="UniProtKB-UniRule"/>
</dbReference>
<evidence type="ECO:0000256" key="10">
    <source>
        <dbReference type="RuleBase" id="RU362053"/>
    </source>
</evidence>
<comment type="caution">
    <text evidence="12">The sequence shown here is derived from an EMBL/GenBank/DDBJ whole genome shotgun (WGS) entry which is preliminary data.</text>
</comment>
<dbReference type="InterPro" id="IPR013785">
    <property type="entry name" value="Aldolase_TIM"/>
</dbReference>
<keyword evidence="6 10" id="KW-0479">Metal-binding</keyword>
<comment type="subcellular location">
    <subcellularLocation>
        <location evidence="10">Cytoplasm</location>
    </subcellularLocation>
</comment>
<keyword evidence="10" id="KW-0963">Cytoplasm</keyword>
<dbReference type="GO" id="GO:0005737">
    <property type="term" value="C:cytoplasm"/>
    <property type="evidence" value="ECO:0007669"/>
    <property type="project" value="UniProtKB-SubCell"/>
</dbReference>
<feature type="domain" description="Radical SAM core" evidence="11">
    <location>
        <begin position="66"/>
        <end position="293"/>
    </location>
</feature>
<keyword evidence="8 10" id="KW-0408">Iron</keyword>
<name>A0A5R9BDD3_9MICC</name>
<evidence type="ECO:0000256" key="5">
    <source>
        <dbReference type="ARBA" id="ARBA00022691"/>
    </source>
</evidence>
<dbReference type="InterPro" id="IPR034457">
    <property type="entry name" value="Organic_radical-activating"/>
</dbReference>
<dbReference type="NCBIfam" id="TIGR02493">
    <property type="entry name" value="PFLA"/>
    <property type="match status" value="1"/>
</dbReference>
<organism evidence="12 13">
    <name type="scientific">Nesterenkonia salmonea</name>
    <dbReference type="NCBI Taxonomy" id="1804987"/>
    <lineage>
        <taxon>Bacteria</taxon>
        <taxon>Bacillati</taxon>
        <taxon>Actinomycetota</taxon>
        <taxon>Actinomycetes</taxon>
        <taxon>Micrococcales</taxon>
        <taxon>Micrococcaceae</taxon>
        <taxon>Nesterenkonia</taxon>
    </lineage>
</organism>
<evidence type="ECO:0000256" key="1">
    <source>
        <dbReference type="ARBA" id="ARBA00003141"/>
    </source>
</evidence>
<keyword evidence="12" id="KW-0670">Pyruvate</keyword>
<dbReference type="EMBL" id="VAVZ01000008">
    <property type="protein sequence ID" value="TLP98633.1"/>
    <property type="molecule type" value="Genomic_DNA"/>
</dbReference>
<evidence type="ECO:0000256" key="7">
    <source>
        <dbReference type="ARBA" id="ARBA00023002"/>
    </source>
</evidence>
<dbReference type="SFLD" id="SFLDG01066">
    <property type="entry name" value="organic_radical-activating_enz"/>
    <property type="match status" value="1"/>
</dbReference>
<comment type="function">
    <text evidence="1 10">Activation of pyruvate formate-lyase under anaerobic conditions by generation of an organic free radical, using S-adenosylmethionine and reduced flavodoxin as cosubstrates to produce 5'-deoxy-adenosine.</text>
</comment>
<reference evidence="12 13" key="1">
    <citation type="submission" date="2019-05" db="EMBL/GenBank/DDBJ databases">
        <title>Nesterenkonia sp. GY074 isolated from the Southern Atlantic Ocean.</title>
        <authorList>
            <person name="Zhang G."/>
        </authorList>
    </citation>
    <scope>NUCLEOTIDE SEQUENCE [LARGE SCALE GENOMIC DNA]</scope>
    <source>
        <strain evidence="12 13">GY074</strain>
    </source>
</reference>
<evidence type="ECO:0000313" key="12">
    <source>
        <dbReference type="EMBL" id="TLP98633.1"/>
    </source>
</evidence>
<gene>
    <name evidence="12" type="primary">pflA</name>
    <name evidence="12" type="ORF">FEF26_04350</name>
</gene>
<keyword evidence="13" id="KW-1185">Reference proteome</keyword>
<protein>
    <recommendedName>
        <fullName evidence="3 10">Pyruvate formate-lyase-activating enzyme</fullName>
        <ecNumber evidence="10">1.97.1.4</ecNumber>
    </recommendedName>
</protein>
<dbReference type="EC" id="1.97.1.4" evidence="10"/>
<dbReference type="InterPro" id="IPR058240">
    <property type="entry name" value="rSAM_sf"/>
</dbReference>
<dbReference type="Proteomes" id="UP000310458">
    <property type="component" value="Unassembled WGS sequence"/>
</dbReference>
<dbReference type="GO" id="GO:0051539">
    <property type="term" value="F:4 iron, 4 sulfur cluster binding"/>
    <property type="evidence" value="ECO:0007669"/>
    <property type="project" value="UniProtKB-UniRule"/>
</dbReference>
<dbReference type="Gene3D" id="3.20.20.70">
    <property type="entry name" value="Aldolase class I"/>
    <property type="match status" value="1"/>
</dbReference>
<comment type="cofactor">
    <cofactor evidence="10">
        <name>[4Fe-4S] cluster</name>
        <dbReference type="ChEBI" id="CHEBI:49883"/>
    </cofactor>
    <text evidence="10">Binds 1 [4Fe-4S] cluster. The cluster is coordinated with 3 cysteines and an exchangeable S-adenosyl-L-methionine.</text>
</comment>
<dbReference type="PROSITE" id="PS01087">
    <property type="entry name" value="RADICAL_ACTIVATING"/>
    <property type="match status" value="1"/>
</dbReference>
<dbReference type="GO" id="GO:0016829">
    <property type="term" value="F:lyase activity"/>
    <property type="evidence" value="ECO:0007669"/>
    <property type="project" value="UniProtKB-KW"/>
</dbReference>
<dbReference type="InterPro" id="IPR012838">
    <property type="entry name" value="PFL1_activating"/>
</dbReference>
<dbReference type="PROSITE" id="PS51918">
    <property type="entry name" value="RADICAL_SAM"/>
    <property type="match status" value="1"/>
</dbReference>
<keyword evidence="12" id="KW-0456">Lyase</keyword>
<evidence type="ECO:0000259" key="11">
    <source>
        <dbReference type="PROSITE" id="PS51918"/>
    </source>
</evidence>
<dbReference type="OrthoDB" id="9782387at2"/>
<dbReference type="CDD" id="cd01335">
    <property type="entry name" value="Radical_SAM"/>
    <property type="match status" value="1"/>
</dbReference>
<evidence type="ECO:0000256" key="8">
    <source>
        <dbReference type="ARBA" id="ARBA00023004"/>
    </source>
</evidence>
<dbReference type="InterPro" id="IPR001989">
    <property type="entry name" value="Radical_activat_CS"/>
</dbReference>
<keyword evidence="4 10" id="KW-0004">4Fe-4S</keyword>
<evidence type="ECO:0000256" key="9">
    <source>
        <dbReference type="ARBA" id="ARBA00023014"/>
    </source>
</evidence>
<dbReference type="GO" id="GO:0046872">
    <property type="term" value="F:metal ion binding"/>
    <property type="evidence" value="ECO:0007669"/>
    <property type="project" value="UniProtKB-UniRule"/>
</dbReference>
<keyword evidence="5 10" id="KW-0949">S-adenosyl-L-methionine</keyword>
<proteinExistence type="inferred from homology"/>
<comment type="similarity">
    <text evidence="2 10">Belongs to the organic radical-activating enzymes family.</text>
</comment>
<evidence type="ECO:0000256" key="2">
    <source>
        <dbReference type="ARBA" id="ARBA00009777"/>
    </source>
</evidence>
<sequence length="293" mass="31260">MSTLSALPVTDQSALAIEGFDAPEHRLAGTGLAGLAETTLPREKRLEAMRVGELGSIHSWELSTAVDGPGTRLVVFLAGCPLRCLYCQNPDTLRMRDGQAVSAEDLLALVRRYRPVLAATGGGLTLSGGEVLMQPVFAARILAGAQAMGVHTAIDTSGFLGTACTEEMLANTDLVLLDVKSGIESTYTRVTGRALGPTLDFGRRVVAAGVELWIRFVLVPELTDAAENVEPVAAYAATLSTVTRVEVLPFHQMGRDKWATLGRPYALGDTSPPAPELTERVREQFRAHGLVTH</sequence>
<dbReference type="SFLD" id="SFLDS00029">
    <property type="entry name" value="Radical_SAM"/>
    <property type="match status" value="1"/>
</dbReference>
<dbReference type="PANTHER" id="PTHR30352:SF5">
    <property type="entry name" value="PYRUVATE FORMATE-LYASE 1-ACTIVATING ENZYME"/>
    <property type="match status" value="1"/>
</dbReference>
<keyword evidence="7 10" id="KW-0560">Oxidoreductase</keyword>
<evidence type="ECO:0000313" key="13">
    <source>
        <dbReference type="Proteomes" id="UP000310458"/>
    </source>
</evidence>
<dbReference type="Pfam" id="PF04055">
    <property type="entry name" value="Radical_SAM"/>
    <property type="match status" value="1"/>
</dbReference>
<dbReference type="RefSeq" id="WP_138252321.1">
    <property type="nucleotide sequence ID" value="NZ_VAVZ01000008.1"/>
</dbReference>
<keyword evidence="9 10" id="KW-0411">Iron-sulfur</keyword>
<evidence type="ECO:0000256" key="3">
    <source>
        <dbReference type="ARBA" id="ARBA00021356"/>
    </source>
</evidence>
<comment type="catalytic activity">
    <reaction evidence="10">
        <text>glycyl-[formate C-acetyltransferase] + reduced [flavodoxin] + S-adenosyl-L-methionine = glycin-2-yl radical-[formate C-acetyltransferase] + semiquinone [flavodoxin] + 5'-deoxyadenosine + L-methionine + H(+)</text>
        <dbReference type="Rhea" id="RHEA:19225"/>
        <dbReference type="Rhea" id="RHEA-COMP:10622"/>
        <dbReference type="Rhea" id="RHEA-COMP:12190"/>
        <dbReference type="Rhea" id="RHEA-COMP:12191"/>
        <dbReference type="Rhea" id="RHEA-COMP:14480"/>
        <dbReference type="ChEBI" id="CHEBI:15378"/>
        <dbReference type="ChEBI" id="CHEBI:17319"/>
        <dbReference type="ChEBI" id="CHEBI:29947"/>
        <dbReference type="ChEBI" id="CHEBI:32722"/>
        <dbReference type="ChEBI" id="CHEBI:57618"/>
        <dbReference type="ChEBI" id="CHEBI:57844"/>
        <dbReference type="ChEBI" id="CHEBI:59789"/>
        <dbReference type="ChEBI" id="CHEBI:140311"/>
        <dbReference type="EC" id="1.97.1.4"/>
    </reaction>
</comment>
<dbReference type="PANTHER" id="PTHR30352">
    <property type="entry name" value="PYRUVATE FORMATE-LYASE-ACTIVATING ENZYME"/>
    <property type="match status" value="1"/>
</dbReference>
<evidence type="ECO:0000256" key="6">
    <source>
        <dbReference type="ARBA" id="ARBA00022723"/>
    </source>
</evidence>
<accession>A0A5R9BDD3</accession>
<evidence type="ECO:0000256" key="4">
    <source>
        <dbReference type="ARBA" id="ARBA00022485"/>
    </source>
</evidence>
<dbReference type="InterPro" id="IPR007197">
    <property type="entry name" value="rSAM"/>
</dbReference>
<dbReference type="SUPFAM" id="SSF102114">
    <property type="entry name" value="Radical SAM enzymes"/>
    <property type="match status" value="1"/>
</dbReference>
<dbReference type="AlphaFoldDB" id="A0A5R9BDD3"/>